<protein>
    <recommendedName>
        <fullName evidence="1">UPF0354 protein JMA_25000</fullName>
    </recommendedName>
</protein>
<dbReference type="InterPro" id="IPR010838">
    <property type="entry name" value="DUF1444"/>
</dbReference>
<dbReference type="Pfam" id="PF07285">
    <property type="entry name" value="DUF1444"/>
    <property type="match status" value="1"/>
</dbReference>
<dbReference type="EMBL" id="CP009416">
    <property type="protein sequence ID" value="AJD91817.1"/>
    <property type="molecule type" value="Genomic_DNA"/>
</dbReference>
<evidence type="ECO:0000313" key="2">
    <source>
        <dbReference type="EMBL" id="AJD91817.1"/>
    </source>
</evidence>
<dbReference type="HOGENOM" id="CLU_085634_0_0_9"/>
<dbReference type="Proteomes" id="UP000031449">
    <property type="component" value="Chromosome"/>
</dbReference>
<dbReference type="AlphaFoldDB" id="A0A0B5AT19"/>
<accession>A0A0B5AT19</accession>
<dbReference type="BioCyc" id="JESP1508404:G14D9-11756-MONOMER"/>
<organism evidence="2 3">
    <name type="scientific">Jeotgalibacillus malaysiensis</name>
    <dbReference type="NCBI Taxonomy" id="1508404"/>
    <lineage>
        <taxon>Bacteria</taxon>
        <taxon>Bacillati</taxon>
        <taxon>Bacillota</taxon>
        <taxon>Bacilli</taxon>
        <taxon>Bacillales</taxon>
        <taxon>Caryophanaceae</taxon>
        <taxon>Jeotgalibacillus</taxon>
    </lineage>
</organism>
<evidence type="ECO:0000313" key="3">
    <source>
        <dbReference type="Proteomes" id="UP000031449"/>
    </source>
</evidence>
<gene>
    <name evidence="2" type="ORF">JMA_25000</name>
</gene>
<dbReference type="PIRSF" id="PIRSF012562">
    <property type="entry name" value="UCP012562"/>
    <property type="match status" value="1"/>
</dbReference>
<dbReference type="STRING" id="1508404.JMA_25000"/>
<dbReference type="NCBIfam" id="NF010189">
    <property type="entry name" value="PRK13668.1"/>
    <property type="match status" value="1"/>
</dbReference>
<reference evidence="2 3" key="1">
    <citation type="submission" date="2014-08" db="EMBL/GenBank/DDBJ databases">
        <title>Complete genome of a marine bacteria Jeotgalibacillus malaysiensis.</title>
        <authorList>
            <person name="Yaakop A.S."/>
            <person name="Chan K.-G."/>
            <person name="Goh K.M."/>
        </authorList>
    </citation>
    <scope>NUCLEOTIDE SEQUENCE [LARGE SCALE GENOMIC DNA]</scope>
    <source>
        <strain evidence="2 3">D5</strain>
    </source>
</reference>
<name>A0A0B5AT19_9BACL</name>
<keyword evidence="3" id="KW-1185">Reference proteome</keyword>
<sequence length="275" mass="31379">MAEKMDSIKMKKILTEKLEKPGRNIRYNREKDQLRVENADTKKGIEVSLPSVVGKWNEKKDEAIAETVYYINEALAVMGKETIVEEAEKQIFPVIRSTSFPGESSEGVPFVFDEHTAETRIYYAVDLGKTYRMIDEQFLEKQSWTREQVKEIAMFNVRSLDTEMKRDEVAGNVFYFLNSNDGYDASRILNESFLKDMSAKMEGEMTIAVPHQDVLIIGDMRNETGYDVLAQMAMSFFAAGHVPITALSFLYEDGELEPVFILGKNKSKNEGDSKE</sequence>
<dbReference type="HAMAP" id="MF_01548">
    <property type="entry name" value="UPF0354"/>
    <property type="match status" value="1"/>
</dbReference>
<comment type="similarity">
    <text evidence="1">Belongs to the UPF0354 family.</text>
</comment>
<proteinExistence type="inferred from homology"/>
<evidence type="ECO:0000256" key="1">
    <source>
        <dbReference type="HAMAP-Rule" id="MF_01548"/>
    </source>
</evidence>
<dbReference type="KEGG" id="jeo:JMA_25000"/>